<dbReference type="Pfam" id="PF13310">
    <property type="entry name" value="Virulence_RhuM"/>
    <property type="match status" value="1"/>
</dbReference>
<dbReference type="InterPro" id="IPR011204">
    <property type="entry name" value="Virulence_RhuM-like"/>
</dbReference>
<proteinExistence type="predicted"/>
<reference evidence="2" key="1">
    <citation type="submission" date="2017-02" db="EMBL/GenBank/DDBJ databases">
        <authorList>
            <person name="Varghese N."/>
            <person name="Submissions S."/>
        </authorList>
    </citation>
    <scope>NUCLEOTIDE SEQUENCE [LARGE SCALE GENOMIC DNA]</scope>
    <source>
        <strain evidence="2">ATCC BAA-34</strain>
    </source>
</reference>
<evidence type="ECO:0000313" key="2">
    <source>
        <dbReference type="Proteomes" id="UP000190102"/>
    </source>
</evidence>
<dbReference type="EMBL" id="FUWR01000020">
    <property type="protein sequence ID" value="SKA15155.1"/>
    <property type="molecule type" value="Genomic_DNA"/>
</dbReference>
<organism evidence="1 2">
    <name type="scientific">Trichlorobacter thiogenes</name>
    <dbReference type="NCBI Taxonomy" id="115783"/>
    <lineage>
        <taxon>Bacteria</taxon>
        <taxon>Pseudomonadati</taxon>
        <taxon>Thermodesulfobacteriota</taxon>
        <taxon>Desulfuromonadia</taxon>
        <taxon>Geobacterales</taxon>
        <taxon>Geobacteraceae</taxon>
        <taxon>Trichlorobacter</taxon>
    </lineage>
</organism>
<dbReference type="Proteomes" id="UP000190102">
    <property type="component" value="Unassembled WGS sequence"/>
</dbReference>
<dbReference type="PIRSF" id="PIRSF015268">
    <property type="entry name" value="Virulence_RhuM"/>
    <property type="match status" value="1"/>
</dbReference>
<protein>
    <submittedName>
        <fullName evidence="1">Uncharacterized conserved protein</fullName>
    </submittedName>
</protein>
<accession>A0A1T4RGP4</accession>
<dbReference type="OrthoDB" id="9802752at2"/>
<dbReference type="PANTHER" id="PTHR35810">
    <property type="entry name" value="CYTOPLASMIC PROTEIN-RELATED"/>
    <property type="match status" value="1"/>
</dbReference>
<dbReference type="AlphaFoldDB" id="A0A1T4RGP4"/>
<dbReference type="RefSeq" id="WP_078791103.1">
    <property type="nucleotide sequence ID" value="NZ_FUWR01000020.1"/>
</dbReference>
<gene>
    <name evidence="1" type="ORF">SAMN02745119_02882</name>
</gene>
<evidence type="ECO:0000313" key="1">
    <source>
        <dbReference type="EMBL" id="SKA15155.1"/>
    </source>
</evidence>
<dbReference type="PANTHER" id="PTHR35810:SF1">
    <property type="entry name" value="CYTOPLASMIC PROTEIN"/>
    <property type="match status" value="1"/>
</dbReference>
<dbReference type="STRING" id="115783.SAMN02745119_02882"/>
<keyword evidence="2" id="KW-1185">Reference proteome</keyword>
<sequence>MSDKRLPQSEIILYQTEDGRTRVQCRFENETLWLSQIQMAELFHTTVPNINLHLKAIYAEGELSAEATIKSHLIVQLEGSRQVSRPVMHYSLPAILAVGFRVRSHRGTQFRQWATARLSEYLVQGFTMDDERLKNPAGRGQTDYFDELLERIRDIRSSERRFYQKVLDIYATSVDYSPDTELAQQFFATVQNKMHWATHGQTAAEIIHDRADAAKPLMGLQTTRPGGIVRKEDVSIAKNYLTEDELQVLNRIVNLYIEYAELQALERKPMTMRDWITKLDEFLKISGRKLLDHAGKISAETARAKAEQEYAHYRALLDAQPRAVDMDFEKAANEMKKLPRFKKNKQTKP</sequence>
<name>A0A1T4RGP4_9BACT</name>